<protein>
    <submittedName>
        <fullName evidence="9">AI-2E family transporter</fullName>
    </submittedName>
</protein>
<feature type="transmembrane region" description="Helical" evidence="8">
    <location>
        <begin position="63"/>
        <end position="89"/>
    </location>
</feature>
<dbReference type="GO" id="GO:0055085">
    <property type="term" value="P:transmembrane transport"/>
    <property type="evidence" value="ECO:0007669"/>
    <property type="project" value="TreeGrafter"/>
</dbReference>
<feature type="transmembrane region" description="Helical" evidence="8">
    <location>
        <begin position="236"/>
        <end position="266"/>
    </location>
</feature>
<feature type="transmembrane region" description="Helical" evidence="8">
    <location>
        <begin position="9"/>
        <end position="27"/>
    </location>
</feature>
<keyword evidence="5 8" id="KW-0812">Transmembrane</keyword>
<comment type="subcellular location">
    <subcellularLocation>
        <location evidence="1">Cell membrane</location>
        <topology evidence="1">Multi-pass membrane protein</topology>
    </subcellularLocation>
</comment>
<dbReference type="OrthoDB" id="9793390at2"/>
<sequence length="362" mass="40535">MNAKELSNGLLRTIFILLGVSALFYLLYALFSLIIYIVIAIVIALMANPIVKFLNQRLKFKNTIAVITTLILFLLMIVGFVFLFVPLILKQGDNLSLLDISSLEANYNRLMENLTLFLSSYNIDLQSILNPSQYTSSFNFNFVSKIFNNIVGILGNLGMGLFSVLFITFFLLSEKHSIFNGFKFVLPDDQEAKVLNSIQKIRDLLSRYFLGLLLQLFIILILYLVVFLIFGVENSFIIALLCAILNIIPYIGPLLGMLVASVLIMLSGMQMDFVTETLPKTLYVLIGLIIVQLIDNNVNQPLIFSKSTKSHPLEIFLVILAAGILLGITGMIIAVPVYTSLKVIGKEFLPENKIIKALTKKM</sequence>
<dbReference type="InterPro" id="IPR002549">
    <property type="entry name" value="AI-2E-like"/>
</dbReference>
<feature type="transmembrane region" description="Helical" evidence="8">
    <location>
        <begin position="278"/>
        <end position="295"/>
    </location>
</feature>
<feature type="transmembrane region" description="Helical" evidence="8">
    <location>
        <begin position="33"/>
        <end position="51"/>
    </location>
</feature>
<feature type="transmembrane region" description="Helical" evidence="8">
    <location>
        <begin position="146"/>
        <end position="172"/>
    </location>
</feature>
<keyword evidence="7 8" id="KW-0472">Membrane</keyword>
<evidence type="ECO:0000256" key="8">
    <source>
        <dbReference type="SAM" id="Phobius"/>
    </source>
</evidence>
<dbReference type="EMBL" id="QLST01000012">
    <property type="protein sequence ID" value="RBA27828.1"/>
    <property type="molecule type" value="Genomic_DNA"/>
</dbReference>
<accession>A0A365P006</accession>
<evidence type="ECO:0000256" key="1">
    <source>
        <dbReference type="ARBA" id="ARBA00004651"/>
    </source>
</evidence>
<dbReference type="Proteomes" id="UP000253319">
    <property type="component" value="Unassembled WGS sequence"/>
</dbReference>
<proteinExistence type="inferred from homology"/>
<comment type="similarity">
    <text evidence="2">Belongs to the autoinducer-2 exporter (AI-2E) (TC 2.A.86) family.</text>
</comment>
<feature type="transmembrane region" description="Helical" evidence="8">
    <location>
        <begin position="315"/>
        <end position="338"/>
    </location>
</feature>
<keyword evidence="4" id="KW-1003">Cell membrane</keyword>
<dbReference type="AlphaFoldDB" id="A0A365P006"/>
<evidence type="ECO:0000256" key="2">
    <source>
        <dbReference type="ARBA" id="ARBA00009773"/>
    </source>
</evidence>
<keyword evidence="10" id="KW-1185">Reference proteome</keyword>
<evidence type="ECO:0000256" key="7">
    <source>
        <dbReference type="ARBA" id="ARBA00023136"/>
    </source>
</evidence>
<keyword evidence="3" id="KW-0813">Transport</keyword>
<keyword evidence="6 8" id="KW-1133">Transmembrane helix</keyword>
<dbReference type="Pfam" id="PF01594">
    <property type="entry name" value="AI-2E_transport"/>
    <property type="match status" value="1"/>
</dbReference>
<dbReference type="PANTHER" id="PTHR21716">
    <property type="entry name" value="TRANSMEMBRANE PROTEIN"/>
    <property type="match status" value="1"/>
</dbReference>
<dbReference type="GO" id="GO:0005886">
    <property type="term" value="C:plasma membrane"/>
    <property type="evidence" value="ECO:0007669"/>
    <property type="project" value="UniProtKB-SubCell"/>
</dbReference>
<evidence type="ECO:0000256" key="6">
    <source>
        <dbReference type="ARBA" id="ARBA00022989"/>
    </source>
</evidence>
<feature type="transmembrane region" description="Helical" evidence="8">
    <location>
        <begin position="208"/>
        <end position="230"/>
    </location>
</feature>
<evidence type="ECO:0000313" key="10">
    <source>
        <dbReference type="Proteomes" id="UP000253319"/>
    </source>
</evidence>
<evidence type="ECO:0000256" key="3">
    <source>
        <dbReference type="ARBA" id="ARBA00022448"/>
    </source>
</evidence>
<name>A0A365P006_9FLAO</name>
<reference evidence="9 10" key="1">
    <citation type="submission" date="2018-06" db="EMBL/GenBank/DDBJ databases">
        <title>Flavobacterium tibetense sp. nov., isolated from a wetland YonghuCo on Tibetan Plateau.</title>
        <authorList>
            <person name="Xing P."/>
            <person name="Phurbu D."/>
            <person name="Lu H."/>
        </authorList>
    </citation>
    <scope>NUCLEOTIDE SEQUENCE [LARGE SCALE GENOMIC DNA]</scope>
    <source>
        <strain evidence="9 10">YH5</strain>
    </source>
</reference>
<dbReference type="PANTHER" id="PTHR21716:SF53">
    <property type="entry name" value="PERMEASE PERM-RELATED"/>
    <property type="match status" value="1"/>
</dbReference>
<evidence type="ECO:0000313" key="9">
    <source>
        <dbReference type="EMBL" id="RBA27828.1"/>
    </source>
</evidence>
<evidence type="ECO:0000256" key="4">
    <source>
        <dbReference type="ARBA" id="ARBA00022475"/>
    </source>
</evidence>
<organism evidence="9 10">
    <name type="scientific">Flavobacterium tibetense</name>
    <dbReference type="NCBI Taxonomy" id="2233533"/>
    <lineage>
        <taxon>Bacteria</taxon>
        <taxon>Pseudomonadati</taxon>
        <taxon>Bacteroidota</taxon>
        <taxon>Flavobacteriia</taxon>
        <taxon>Flavobacteriales</taxon>
        <taxon>Flavobacteriaceae</taxon>
        <taxon>Flavobacterium</taxon>
    </lineage>
</organism>
<comment type="caution">
    <text evidence="9">The sequence shown here is derived from an EMBL/GenBank/DDBJ whole genome shotgun (WGS) entry which is preliminary data.</text>
</comment>
<dbReference type="RefSeq" id="WP_113989532.1">
    <property type="nucleotide sequence ID" value="NZ_QLST01000012.1"/>
</dbReference>
<gene>
    <name evidence="9" type="ORF">DPN68_10070</name>
</gene>
<evidence type="ECO:0000256" key="5">
    <source>
        <dbReference type="ARBA" id="ARBA00022692"/>
    </source>
</evidence>